<organism evidence="1 2">
    <name type="scientific">Geotrichum candidum</name>
    <name type="common">Oospora lactis</name>
    <name type="synonym">Dipodascus geotrichum</name>
    <dbReference type="NCBI Taxonomy" id="1173061"/>
    <lineage>
        <taxon>Eukaryota</taxon>
        <taxon>Fungi</taxon>
        <taxon>Dikarya</taxon>
        <taxon>Ascomycota</taxon>
        <taxon>Saccharomycotina</taxon>
        <taxon>Dipodascomycetes</taxon>
        <taxon>Dipodascales</taxon>
        <taxon>Dipodascaceae</taxon>
        <taxon>Geotrichum</taxon>
    </lineage>
</organism>
<sequence length="359" mass="40775">MPSTINTDHLAPIETLPEDVLFHVIDYCPQLGTASRKLRALSELFEFHCLVRDYAAFSEQLLLERTQRNKTIAKFLSNHSFSVLGESNLAKRDNIDSKISKKPSARALKNFLNKDYCFFSHQHLVSKDQIHLDHHDQHQKISSKTASEASESKHIADSFFLSSTSKNYGLFVDSNSHSSSVRYKTRLAPGRYEVFIHMTASNAFGLLPMRFSVPENPFVRQNFPPFPPGKIAVGAHETLSAGTEIYLGDITVTNSMAYTSYVDDMSTKDDNMHPHQHHQGTWPFVEFEITEVGKFSDIQLNYLLFEPKPLALNNSSGLITPPRHNWELVNREFEPFASVPPITPELIAAYDELNRLKLH</sequence>
<evidence type="ECO:0000313" key="2">
    <source>
        <dbReference type="Proteomes" id="UP000242525"/>
    </source>
</evidence>
<dbReference type="AlphaFoldDB" id="A0A0J9X9T0"/>
<evidence type="ECO:0000313" key="1">
    <source>
        <dbReference type="EMBL" id="CDO54023.1"/>
    </source>
</evidence>
<reference evidence="1" key="1">
    <citation type="submission" date="2014-03" db="EMBL/GenBank/DDBJ databases">
        <authorList>
            <person name="Casaregola S."/>
        </authorList>
    </citation>
    <scope>NUCLEOTIDE SEQUENCE [LARGE SCALE GENOMIC DNA]</scope>
    <source>
        <strain evidence="1">CLIB 918</strain>
    </source>
</reference>
<name>A0A0J9X9T0_GEOCN</name>
<accession>A0A0J9X9T0</accession>
<proteinExistence type="predicted"/>
<dbReference type="EMBL" id="CCBN010000006">
    <property type="protein sequence ID" value="CDO54023.1"/>
    <property type="molecule type" value="Genomic_DNA"/>
</dbReference>
<keyword evidence="2" id="KW-1185">Reference proteome</keyword>
<protein>
    <submittedName>
        <fullName evidence="1">Uncharacterized protein</fullName>
    </submittedName>
</protein>
<gene>
    <name evidence="1" type="ORF">BN980_GECA06s03508g</name>
</gene>
<dbReference type="Proteomes" id="UP000242525">
    <property type="component" value="Unassembled WGS sequence"/>
</dbReference>
<comment type="caution">
    <text evidence="1">The sequence shown here is derived from an EMBL/GenBank/DDBJ whole genome shotgun (WGS) entry which is preliminary data.</text>
</comment>